<dbReference type="InterPro" id="IPR010982">
    <property type="entry name" value="Lambda_DNA-bd_dom_sf"/>
</dbReference>
<evidence type="ECO:0000313" key="2">
    <source>
        <dbReference type="EMBL" id="MFD1676035.1"/>
    </source>
</evidence>
<reference evidence="3" key="1">
    <citation type="journal article" date="2019" name="Int. J. Syst. Evol. Microbiol.">
        <title>The Global Catalogue of Microorganisms (GCM) 10K type strain sequencing project: providing services to taxonomists for standard genome sequencing and annotation.</title>
        <authorList>
            <consortium name="The Broad Institute Genomics Platform"/>
            <consortium name="The Broad Institute Genome Sequencing Center for Infectious Disease"/>
            <person name="Wu L."/>
            <person name="Ma J."/>
        </authorList>
    </citation>
    <scope>NUCLEOTIDE SEQUENCE [LARGE SCALE GENOMIC DNA]</scope>
    <source>
        <strain evidence="3">CGMCC 1.12286</strain>
    </source>
</reference>
<organism evidence="2 3">
    <name type="scientific">Alicyclobacillus fodiniaquatilis</name>
    <dbReference type="NCBI Taxonomy" id="1661150"/>
    <lineage>
        <taxon>Bacteria</taxon>
        <taxon>Bacillati</taxon>
        <taxon>Bacillota</taxon>
        <taxon>Bacilli</taxon>
        <taxon>Bacillales</taxon>
        <taxon>Alicyclobacillaceae</taxon>
        <taxon>Alicyclobacillus</taxon>
    </lineage>
</organism>
<proteinExistence type="predicted"/>
<name>A0ABW4JJT3_9BACL</name>
<gene>
    <name evidence="2" type="ORF">ACFSB2_15125</name>
</gene>
<evidence type="ECO:0000313" key="3">
    <source>
        <dbReference type="Proteomes" id="UP001597079"/>
    </source>
</evidence>
<dbReference type="SUPFAM" id="SSF47413">
    <property type="entry name" value="lambda repressor-like DNA-binding domains"/>
    <property type="match status" value="1"/>
</dbReference>
<dbReference type="InterPro" id="IPR001387">
    <property type="entry name" value="Cro/C1-type_HTH"/>
</dbReference>
<dbReference type="RefSeq" id="WP_377943928.1">
    <property type="nucleotide sequence ID" value="NZ_JBHUCX010000043.1"/>
</dbReference>
<evidence type="ECO:0000259" key="1">
    <source>
        <dbReference type="PROSITE" id="PS50943"/>
    </source>
</evidence>
<comment type="caution">
    <text evidence="2">The sequence shown here is derived from an EMBL/GenBank/DDBJ whole genome shotgun (WGS) entry which is preliminary data.</text>
</comment>
<dbReference type="SMART" id="SM00530">
    <property type="entry name" value="HTH_XRE"/>
    <property type="match status" value="1"/>
</dbReference>
<keyword evidence="3" id="KW-1185">Reference proteome</keyword>
<feature type="domain" description="HTH cro/C1-type" evidence="1">
    <location>
        <begin position="12"/>
        <end position="67"/>
    </location>
</feature>
<dbReference type="CDD" id="cd00093">
    <property type="entry name" value="HTH_XRE"/>
    <property type="match status" value="1"/>
</dbReference>
<dbReference type="EMBL" id="JBHUCX010000043">
    <property type="protein sequence ID" value="MFD1676035.1"/>
    <property type="molecule type" value="Genomic_DNA"/>
</dbReference>
<dbReference type="Proteomes" id="UP001597079">
    <property type="component" value="Unassembled WGS sequence"/>
</dbReference>
<dbReference type="Pfam" id="PF01381">
    <property type="entry name" value="HTH_3"/>
    <property type="match status" value="1"/>
</dbReference>
<dbReference type="Gene3D" id="1.10.260.40">
    <property type="entry name" value="lambda repressor-like DNA-binding domains"/>
    <property type="match status" value="1"/>
</dbReference>
<dbReference type="PROSITE" id="PS50943">
    <property type="entry name" value="HTH_CROC1"/>
    <property type="match status" value="1"/>
</dbReference>
<accession>A0ABW4JJT3</accession>
<protein>
    <submittedName>
        <fullName evidence="2">Helix-turn-helix domain-containing protein</fullName>
    </submittedName>
</protein>
<sequence length="71" mass="8060">MKKRTAELKIDLYRLMLRKGYYTIQEFADEIGISRSGLSLIVNGRSGGSRATRNAIARKLGTSPDRIWDIM</sequence>